<dbReference type="EMBL" id="CP002546">
    <property type="protein sequence ID" value="ADY62220.1"/>
    <property type="molecule type" value="Genomic_DNA"/>
</dbReference>
<evidence type="ECO:0000313" key="7">
    <source>
        <dbReference type="EMBL" id="ADY62220.1"/>
    </source>
</evidence>
<evidence type="ECO:0000256" key="4">
    <source>
        <dbReference type="RuleBase" id="RU003719"/>
    </source>
</evidence>
<feature type="domain" description="D-isomer specific 2-hydroxyacid dehydrogenase catalytic" evidence="5">
    <location>
        <begin position="3"/>
        <end position="328"/>
    </location>
</feature>
<feature type="domain" description="D-isomer specific 2-hydroxyacid dehydrogenase NAD-binding" evidence="6">
    <location>
        <begin position="110"/>
        <end position="297"/>
    </location>
</feature>
<dbReference type="eggNOG" id="COG1052">
    <property type="taxonomic scope" value="Bacteria"/>
</dbReference>
<organism evidence="7 8">
    <name type="scientific">Rubinisphaera brasiliensis (strain ATCC 49424 / DSM 5305 / JCM 21570 / IAM 15109 / NBRC 103401 / IFAM 1448)</name>
    <name type="common">Planctomyces brasiliensis</name>
    <dbReference type="NCBI Taxonomy" id="756272"/>
    <lineage>
        <taxon>Bacteria</taxon>
        <taxon>Pseudomonadati</taxon>
        <taxon>Planctomycetota</taxon>
        <taxon>Planctomycetia</taxon>
        <taxon>Planctomycetales</taxon>
        <taxon>Planctomycetaceae</taxon>
        <taxon>Rubinisphaera</taxon>
    </lineage>
</organism>
<dbReference type="PANTHER" id="PTHR43026">
    <property type="entry name" value="2-HYDROXYACID DEHYDROGENASE HOMOLOG 1-RELATED"/>
    <property type="match status" value="1"/>
</dbReference>
<dbReference type="InterPro" id="IPR036291">
    <property type="entry name" value="NAD(P)-bd_dom_sf"/>
</dbReference>
<dbReference type="Proteomes" id="UP000006860">
    <property type="component" value="Chromosome"/>
</dbReference>
<keyword evidence="3" id="KW-0520">NAD</keyword>
<dbReference type="InterPro" id="IPR058205">
    <property type="entry name" value="D-LDH-like"/>
</dbReference>
<dbReference type="SUPFAM" id="SSF51735">
    <property type="entry name" value="NAD(P)-binding Rossmann-fold domains"/>
    <property type="match status" value="1"/>
</dbReference>
<dbReference type="SUPFAM" id="SSF52283">
    <property type="entry name" value="Formate/glycerate dehydrogenase catalytic domain-like"/>
    <property type="match status" value="1"/>
</dbReference>
<evidence type="ECO:0000313" key="8">
    <source>
        <dbReference type="Proteomes" id="UP000006860"/>
    </source>
</evidence>
<dbReference type="InterPro" id="IPR006140">
    <property type="entry name" value="D-isomer_DH_NAD-bd"/>
</dbReference>
<dbReference type="InterPro" id="IPR006139">
    <property type="entry name" value="D-isomer_2_OHA_DH_cat_dom"/>
</dbReference>
<dbReference type="AlphaFoldDB" id="F0SPB2"/>
<dbReference type="STRING" id="756272.Plabr_4649"/>
<gene>
    <name evidence="7" type="ordered locus">Plabr_4649</name>
</gene>
<dbReference type="GO" id="GO:0051287">
    <property type="term" value="F:NAD binding"/>
    <property type="evidence" value="ECO:0007669"/>
    <property type="project" value="InterPro"/>
</dbReference>
<evidence type="ECO:0000256" key="3">
    <source>
        <dbReference type="ARBA" id="ARBA00023027"/>
    </source>
</evidence>
<comment type="similarity">
    <text evidence="1 4">Belongs to the D-isomer specific 2-hydroxyacid dehydrogenase family.</text>
</comment>
<dbReference type="KEGG" id="pbs:Plabr_4649"/>
<reference evidence="8" key="1">
    <citation type="submission" date="2011-02" db="EMBL/GenBank/DDBJ databases">
        <title>The complete genome of Planctomyces brasiliensis DSM 5305.</title>
        <authorList>
            <person name="Lucas S."/>
            <person name="Copeland A."/>
            <person name="Lapidus A."/>
            <person name="Bruce D."/>
            <person name="Goodwin L."/>
            <person name="Pitluck S."/>
            <person name="Kyrpides N."/>
            <person name="Mavromatis K."/>
            <person name="Pagani I."/>
            <person name="Ivanova N."/>
            <person name="Ovchinnikova G."/>
            <person name="Lu M."/>
            <person name="Detter J.C."/>
            <person name="Han C."/>
            <person name="Land M."/>
            <person name="Hauser L."/>
            <person name="Markowitz V."/>
            <person name="Cheng J.-F."/>
            <person name="Hugenholtz P."/>
            <person name="Woyke T."/>
            <person name="Wu D."/>
            <person name="Tindall B."/>
            <person name="Pomrenke H.G."/>
            <person name="Brambilla E."/>
            <person name="Klenk H.-P."/>
            <person name="Eisen J.A."/>
        </authorList>
    </citation>
    <scope>NUCLEOTIDE SEQUENCE [LARGE SCALE GENOMIC DNA]</scope>
    <source>
        <strain evidence="8">ATCC 49424 / DSM 5305 / JCM 21570 / NBRC 103401 / IFAM 1448</strain>
    </source>
</reference>
<dbReference type="Pfam" id="PF02826">
    <property type="entry name" value="2-Hacid_dh_C"/>
    <property type="match status" value="1"/>
</dbReference>
<dbReference type="OrthoDB" id="277029at2"/>
<keyword evidence="2 4" id="KW-0560">Oxidoreductase</keyword>
<dbReference type="PROSITE" id="PS00670">
    <property type="entry name" value="D_2_HYDROXYACID_DH_2"/>
    <property type="match status" value="1"/>
</dbReference>
<evidence type="ECO:0000259" key="6">
    <source>
        <dbReference type="Pfam" id="PF02826"/>
    </source>
</evidence>
<dbReference type="CDD" id="cd12183">
    <property type="entry name" value="LDH_like_2"/>
    <property type="match status" value="1"/>
</dbReference>
<dbReference type="HOGENOM" id="CLU_019796_1_1_0"/>
<dbReference type="EC" id="1.1.1.28" evidence="7"/>
<keyword evidence="8" id="KW-1185">Reference proteome</keyword>
<dbReference type="Gene3D" id="3.40.50.720">
    <property type="entry name" value="NAD(P)-binding Rossmann-like Domain"/>
    <property type="match status" value="2"/>
</dbReference>
<sequence>MRVAFFSTKPYDRRFFTAANEQHGFELKFFEPRLTPETMTLAQGFDAVCVFVNDQLDADILEQLKDAGIKTIALRCAGFNNVDLKAAEDAGLQVVRVPAYSPYAVAEHTVGLMLTLNRRIHRAYNRVREANFALDGLLGFDFHGKTVGVIGTGRTGALTAKIMHGFGCDLLGSDMRENPDCLELGMKYMPVDDLLAKADVVTLHCPLTPETEHLINEERVQKMKPGVMLINTSRGRVVDTKAVIEGLKSGQIGSVGMDVYEEEADYFFEDLSNNVIADDVLARLLTFPNVLVTGHQAFFTREAMQAIADTTLNNLQEIDETGKCENAVSYSGLKK</sequence>
<dbReference type="InterPro" id="IPR029753">
    <property type="entry name" value="D-isomer_DH_CS"/>
</dbReference>
<accession>F0SPB2</accession>
<evidence type="ECO:0000256" key="2">
    <source>
        <dbReference type="ARBA" id="ARBA00023002"/>
    </source>
</evidence>
<dbReference type="PANTHER" id="PTHR43026:SF1">
    <property type="entry name" value="2-HYDROXYACID DEHYDROGENASE HOMOLOG 1-RELATED"/>
    <property type="match status" value="1"/>
</dbReference>
<name>F0SPB2_RUBBR</name>
<dbReference type="PROSITE" id="PS00671">
    <property type="entry name" value="D_2_HYDROXYACID_DH_3"/>
    <property type="match status" value="1"/>
</dbReference>
<dbReference type="RefSeq" id="WP_013630924.1">
    <property type="nucleotide sequence ID" value="NC_015174.1"/>
</dbReference>
<dbReference type="FunFam" id="3.40.50.720:FF:000052">
    <property type="entry name" value="D-lactate dehydrogenase"/>
    <property type="match status" value="1"/>
</dbReference>
<protein>
    <submittedName>
        <fullName evidence="7">D-lactate dehydrogenase</fullName>
        <ecNumber evidence="7">1.1.1.28</ecNumber>
    </submittedName>
</protein>
<proteinExistence type="inferred from homology"/>
<dbReference type="GO" id="GO:0008720">
    <property type="term" value="F:D-lactate dehydrogenase (NAD+) activity"/>
    <property type="evidence" value="ECO:0007669"/>
    <property type="project" value="UniProtKB-EC"/>
</dbReference>
<evidence type="ECO:0000259" key="5">
    <source>
        <dbReference type="Pfam" id="PF00389"/>
    </source>
</evidence>
<dbReference type="Pfam" id="PF00389">
    <property type="entry name" value="2-Hacid_dh"/>
    <property type="match status" value="1"/>
</dbReference>
<evidence type="ECO:0000256" key="1">
    <source>
        <dbReference type="ARBA" id="ARBA00005854"/>
    </source>
</evidence>